<evidence type="ECO:0000313" key="3">
    <source>
        <dbReference type="Proteomes" id="UP001458880"/>
    </source>
</evidence>
<comment type="caution">
    <text evidence="2">The sequence shown here is derived from an EMBL/GenBank/DDBJ whole genome shotgun (WGS) entry which is preliminary data.</text>
</comment>
<gene>
    <name evidence="2" type="ORF">QE152_g9513</name>
</gene>
<feature type="compositionally biased region" description="Basic and acidic residues" evidence="1">
    <location>
        <begin position="64"/>
        <end position="78"/>
    </location>
</feature>
<sequence length="169" mass="19170">MALLGGKDRERDIVPPLPPRYRLRDLFMGDYAFNDDGERRARQKQASTNFDSIAKMSRSNILNDPEKGQINAHEEEGFSNRIAKMSRSNILNDPEKGQINAHEEEDNYGKKKRSGRPQALSLRDRPILGKKKRSGRPQALSLRDRPILQVASNSSLTSGGWFLVRKPGR</sequence>
<name>A0AAW1M0Q9_POPJA</name>
<organism evidence="2 3">
    <name type="scientific">Popillia japonica</name>
    <name type="common">Japanese beetle</name>
    <dbReference type="NCBI Taxonomy" id="7064"/>
    <lineage>
        <taxon>Eukaryota</taxon>
        <taxon>Metazoa</taxon>
        <taxon>Ecdysozoa</taxon>
        <taxon>Arthropoda</taxon>
        <taxon>Hexapoda</taxon>
        <taxon>Insecta</taxon>
        <taxon>Pterygota</taxon>
        <taxon>Neoptera</taxon>
        <taxon>Endopterygota</taxon>
        <taxon>Coleoptera</taxon>
        <taxon>Polyphaga</taxon>
        <taxon>Scarabaeiformia</taxon>
        <taxon>Scarabaeidae</taxon>
        <taxon>Rutelinae</taxon>
        <taxon>Popillia</taxon>
    </lineage>
</organism>
<evidence type="ECO:0000313" key="2">
    <source>
        <dbReference type="EMBL" id="KAK9738911.1"/>
    </source>
</evidence>
<dbReference type="EMBL" id="JASPKY010000081">
    <property type="protein sequence ID" value="KAK9738911.1"/>
    <property type="molecule type" value="Genomic_DNA"/>
</dbReference>
<dbReference type="AlphaFoldDB" id="A0AAW1M0Q9"/>
<evidence type="ECO:0000256" key="1">
    <source>
        <dbReference type="SAM" id="MobiDB-lite"/>
    </source>
</evidence>
<feature type="region of interest" description="Disordered" evidence="1">
    <location>
        <begin position="62"/>
        <end position="142"/>
    </location>
</feature>
<keyword evidence="3" id="KW-1185">Reference proteome</keyword>
<proteinExistence type="predicted"/>
<protein>
    <submittedName>
        <fullName evidence="2">Uncharacterized protein</fullName>
    </submittedName>
</protein>
<accession>A0AAW1M0Q9</accession>
<reference evidence="2 3" key="1">
    <citation type="journal article" date="2024" name="BMC Genomics">
        <title>De novo assembly and annotation of Popillia japonica's genome with initial clues to its potential as an invasive pest.</title>
        <authorList>
            <person name="Cucini C."/>
            <person name="Boschi S."/>
            <person name="Funari R."/>
            <person name="Cardaioli E."/>
            <person name="Iannotti N."/>
            <person name="Marturano G."/>
            <person name="Paoli F."/>
            <person name="Bruttini M."/>
            <person name="Carapelli A."/>
            <person name="Frati F."/>
            <person name="Nardi F."/>
        </authorList>
    </citation>
    <scope>NUCLEOTIDE SEQUENCE [LARGE SCALE GENOMIC DNA]</scope>
    <source>
        <strain evidence="2">DMR45628</strain>
    </source>
</reference>
<dbReference type="Proteomes" id="UP001458880">
    <property type="component" value="Unassembled WGS sequence"/>
</dbReference>